<proteinExistence type="predicted"/>
<reference evidence="3" key="1">
    <citation type="journal article" date="2020" name="Nature">
        <title>Giant virus diversity and host interactions through global metagenomics.</title>
        <authorList>
            <person name="Schulz F."/>
            <person name="Roux S."/>
            <person name="Paez-Espino D."/>
            <person name="Jungbluth S."/>
            <person name="Walsh D.A."/>
            <person name="Denef V.J."/>
            <person name="McMahon K.D."/>
            <person name="Konstantinidis K.T."/>
            <person name="Eloe-Fadrosh E.A."/>
            <person name="Kyrpides N.C."/>
            <person name="Woyke T."/>
        </authorList>
    </citation>
    <scope>NUCLEOTIDE SEQUENCE</scope>
    <source>
        <strain evidence="3">GVMAG-S-1101169-75</strain>
    </source>
</reference>
<evidence type="ECO:0000259" key="2">
    <source>
        <dbReference type="Pfam" id="PF01755"/>
    </source>
</evidence>
<dbReference type="AlphaFoldDB" id="A0A6C0K372"/>
<feature type="transmembrane region" description="Helical" evidence="1">
    <location>
        <begin position="240"/>
        <end position="263"/>
    </location>
</feature>
<dbReference type="InterPro" id="IPR002654">
    <property type="entry name" value="Glyco_trans_25"/>
</dbReference>
<dbReference type="EMBL" id="MN740786">
    <property type="protein sequence ID" value="QHU11591.1"/>
    <property type="molecule type" value="Genomic_DNA"/>
</dbReference>
<name>A0A6C0K372_9ZZZZ</name>
<protein>
    <recommendedName>
        <fullName evidence="2">Glycosyl transferase family 25 domain-containing protein</fullName>
    </recommendedName>
</protein>
<accession>A0A6C0K372</accession>
<keyword evidence="1" id="KW-0812">Transmembrane</keyword>
<organism evidence="3">
    <name type="scientific">viral metagenome</name>
    <dbReference type="NCBI Taxonomy" id="1070528"/>
    <lineage>
        <taxon>unclassified sequences</taxon>
        <taxon>metagenomes</taxon>
        <taxon>organismal metagenomes</taxon>
    </lineage>
</organism>
<feature type="domain" description="Glycosyl transferase family 25" evidence="2">
    <location>
        <begin position="2"/>
        <end position="139"/>
    </location>
</feature>
<keyword evidence="1" id="KW-1133">Transmembrane helix</keyword>
<evidence type="ECO:0000256" key="1">
    <source>
        <dbReference type="SAM" id="Phobius"/>
    </source>
</evidence>
<dbReference type="CDD" id="cd06532">
    <property type="entry name" value="Glyco_transf_25"/>
    <property type="match status" value="1"/>
</dbReference>
<dbReference type="Pfam" id="PF01755">
    <property type="entry name" value="Glyco_transf_25"/>
    <property type="match status" value="1"/>
</dbReference>
<evidence type="ECO:0000313" key="3">
    <source>
        <dbReference type="EMBL" id="QHU11591.1"/>
    </source>
</evidence>
<keyword evidence="1" id="KW-0472">Membrane</keyword>
<sequence>MNVFYINLDRRPERRQHMEEQLSRAGITKDKIKRVTAVDGATLNLHSSPLRSLFSSQVLKEAQEEGAASFAPGSKMTRGGLGCALSHRDAYQRLLERSRNNSSPGAIVLEDDVRLSDHFVQKAQSLIASAPPDYDILYLGYHESWANEPIPGGNATWMRPTKQVFGTFALYIRASSVPKILQALFPITAQLDSAYSRNFHRLHIYLPRPQDCIVWSVASMESDIQNPIAVTVTTQSKRSLLSIVLIVVLVLILMACLMVAILLSR</sequence>